<reference evidence="3" key="1">
    <citation type="journal article" date="2012" name="Nat. Biotechnol.">
        <title>Reference genome sequence of the model plant Setaria.</title>
        <authorList>
            <person name="Bennetzen J.L."/>
            <person name="Schmutz J."/>
            <person name="Wang H."/>
            <person name="Percifield R."/>
            <person name="Hawkins J."/>
            <person name="Pontaroli A.C."/>
            <person name="Estep M."/>
            <person name="Feng L."/>
            <person name="Vaughn J.N."/>
            <person name="Grimwood J."/>
            <person name="Jenkins J."/>
            <person name="Barry K."/>
            <person name="Lindquist E."/>
            <person name="Hellsten U."/>
            <person name="Deshpande S."/>
            <person name="Wang X."/>
            <person name="Wu X."/>
            <person name="Mitros T."/>
            <person name="Triplett J."/>
            <person name="Yang X."/>
            <person name="Ye C.Y."/>
            <person name="Mauro-Herrera M."/>
            <person name="Wang L."/>
            <person name="Li P."/>
            <person name="Sharma M."/>
            <person name="Sharma R."/>
            <person name="Ronald P.C."/>
            <person name="Panaud O."/>
            <person name="Kellogg E.A."/>
            <person name="Brutnell T.P."/>
            <person name="Doust A.N."/>
            <person name="Tuskan G.A."/>
            <person name="Rokhsar D."/>
            <person name="Devos K.M."/>
        </authorList>
    </citation>
    <scope>NUCLEOTIDE SEQUENCE [LARGE SCALE GENOMIC DNA]</scope>
    <source>
        <strain evidence="3">Yugu1</strain>
    </source>
</reference>
<evidence type="ECO:0000313" key="3">
    <source>
        <dbReference type="EMBL" id="RCV34001.1"/>
    </source>
</evidence>
<accession>A0A368RV30</accession>
<dbReference type="Pfam" id="PF20241">
    <property type="entry name" value="DUF6598"/>
    <property type="match status" value="1"/>
</dbReference>
<feature type="compositionally biased region" description="Basic and acidic residues" evidence="1">
    <location>
        <begin position="1"/>
        <end position="21"/>
    </location>
</feature>
<dbReference type="PANTHER" id="PTHR33065">
    <property type="entry name" value="OS07G0486400 PROTEIN"/>
    <property type="match status" value="1"/>
</dbReference>
<reference evidence="3" key="2">
    <citation type="submission" date="2015-07" db="EMBL/GenBank/DDBJ databases">
        <authorList>
            <person name="Noorani M."/>
        </authorList>
    </citation>
    <scope>NUCLEOTIDE SEQUENCE</scope>
    <source>
        <strain evidence="3">Yugu1</strain>
    </source>
</reference>
<dbReference type="EMBL" id="CM003534">
    <property type="protein sequence ID" value="RCV34001.1"/>
    <property type="molecule type" value="Genomic_DNA"/>
</dbReference>
<sequence length="327" mass="36984">MKETNFDPDDKEREVVRKGEEVVEPDQEETKRGYEKYLSGRGGTRSRSVFGSGGKIQKGLAKYEEWRRKKDEEERHRDPEELTVRYAYEARLFEKSWNMIYPTGYGCFEDNTYIPCKRYTFNPAPHGGFKRDTLQNPYFVLTGPVRGVVFGDPVVLEVLLYVRGTTESDDKELNLLAYGLTNLYTSAHNSLLLEESYTSRLSTLDFELGHIVFSVEATISVKVISGPPDGFYGEFVAFTDVLKREIVLHNSGVEELHLAGDEINLSRSVVSVESFGKLMVSVRASDGSVTLTGTKEFKPLEKGTTTRVLRIPELGQLEITVAWSLFS</sequence>
<name>A0A368RV30_SETIT</name>
<dbReference type="PANTHER" id="PTHR33065:SF153">
    <property type="entry name" value="DUF6598 DOMAIN-CONTAINING PROTEIN"/>
    <property type="match status" value="1"/>
</dbReference>
<proteinExistence type="predicted"/>
<dbReference type="InterPro" id="IPR046533">
    <property type="entry name" value="DUF6598"/>
</dbReference>
<feature type="region of interest" description="Disordered" evidence="1">
    <location>
        <begin position="1"/>
        <end position="54"/>
    </location>
</feature>
<dbReference type="AlphaFoldDB" id="A0A368RV30"/>
<feature type="domain" description="DUF6598" evidence="2">
    <location>
        <begin position="133"/>
        <end position="321"/>
    </location>
</feature>
<dbReference type="OrthoDB" id="687935at2759"/>
<evidence type="ECO:0000259" key="2">
    <source>
        <dbReference type="Pfam" id="PF20241"/>
    </source>
</evidence>
<protein>
    <recommendedName>
        <fullName evidence="2">DUF6598 domain-containing protein</fullName>
    </recommendedName>
</protein>
<organism evidence="3">
    <name type="scientific">Setaria italica</name>
    <name type="common">Foxtail millet</name>
    <name type="synonym">Panicum italicum</name>
    <dbReference type="NCBI Taxonomy" id="4555"/>
    <lineage>
        <taxon>Eukaryota</taxon>
        <taxon>Viridiplantae</taxon>
        <taxon>Streptophyta</taxon>
        <taxon>Embryophyta</taxon>
        <taxon>Tracheophyta</taxon>
        <taxon>Spermatophyta</taxon>
        <taxon>Magnoliopsida</taxon>
        <taxon>Liliopsida</taxon>
        <taxon>Poales</taxon>
        <taxon>Poaceae</taxon>
        <taxon>PACMAD clade</taxon>
        <taxon>Panicoideae</taxon>
        <taxon>Panicodae</taxon>
        <taxon>Paniceae</taxon>
        <taxon>Cenchrinae</taxon>
        <taxon>Setaria</taxon>
    </lineage>
</organism>
<gene>
    <name evidence="3" type="ORF">SETIT_7G128100v2</name>
</gene>
<evidence type="ECO:0000256" key="1">
    <source>
        <dbReference type="SAM" id="MobiDB-lite"/>
    </source>
</evidence>